<dbReference type="EMBL" id="JADYXP020000026">
    <property type="protein sequence ID" value="KAL0100572.1"/>
    <property type="molecule type" value="Genomic_DNA"/>
</dbReference>
<keyword evidence="2" id="KW-1185">Reference proteome</keyword>
<reference evidence="1 2" key="1">
    <citation type="submission" date="2023-03" db="EMBL/GenBank/DDBJ databases">
        <title>High recombination rates correlate with genetic variation in Cardiocondyla obscurior ants.</title>
        <authorList>
            <person name="Errbii M."/>
        </authorList>
    </citation>
    <scope>NUCLEOTIDE SEQUENCE [LARGE SCALE GENOMIC DNA]</scope>
    <source>
        <strain evidence="1">Alpha-2009</strain>
        <tissue evidence="1">Whole body</tissue>
    </source>
</reference>
<dbReference type="Proteomes" id="UP001430953">
    <property type="component" value="Unassembled WGS sequence"/>
</dbReference>
<accession>A0AAW2EFZ5</accession>
<organism evidence="1 2">
    <name type="scientific">Cardiocondyla obscurior</name>
    <dbReference type="NCBI Taxonomy" id="286306"/>
    <lineage>
        <taxon>Eukaryota</taxon>
        <taxon>Metazoa</taxon>
        <taxon>Ecdysozoa</taxon>
        <taxon>Arthropoda</taxon>
        <taxon>Hexapoda</taxon>
        <taxon>Insecta</taxon>
        <taxon>Pterygota</taxon>
        <taxon>Neoptera</taxon>
        <taxon>Endopterygota</taxon>
        <taxon>Hymenoptera</taxon>
        <taxon>Apocrita</taxon>
        <taxon>Aculeata</taxon>
        <taxon>Formicoidea</taxon>
        <taxon>Formicidae</taxon>
        <taxon>Myrmicinae</taxon>
        <taxon>Cardiocondyla</taxon>
    </lineage>
</organism>
<dbReference type="AlphaFoldDB" id="A0AAW2EFZ5"/>
<gene>
    <name evidence="1" type="ORF">PUN28_019715</name>
</gene>
<protein>
    <submittedName>
        <fullName evidence="1">Uncharacterized protein</fullName>
    </submittedName>
</protein>
<evidence type="ECO:0000313" key="2">
    <source>
        <dbReference type="Proteomes" id="UP001430953"/>
    </source>
</evidence>
<sequence length="139" mass="16356">MLCPLFKPITRRHAISTWPVNEIRTECFLDEFTRKFYYGFRFDFNHTTPLGLENWATPKLARTCHAYYQFLLKYGGLHPSRIVNLFVVIHRPRTADFSRTRALGLGKPAAIFELLDQEDHNILFDATSKRVRNMKFACE</sequence>
<comment type="caution">
    <text evidence="1">The sequence shown here is derived from an EMBL/GenBank/DDBJ whole genome shotgun (WGS) entry which is preliminary data.</text>
</comment>
<evidence type="ECO:0000313" key="1">
    <source>
        <dbReference type="EMBL" id="KAL0100572.1"/>
    </source>
</evidence>
<proteinExistence type="predicted"/>
<name>A0AAW2EFZ5_9HYME</name>